<proteinExistence type="predicted"/>
<name>A0A8S9ZEZ5_9BILA</name>
<organism evidence="1 2">
    <name type="scientific">Meloidogyne graminicola</name>
    <dbReference type="NCBI Taxonomy" id="189291"/>
    <lineage>
        <taxon>Eukaryota</taxon>
        <taxon>Metazoa</taxon>
        <taxon>Ecdysozoa</taxon>
        <taxon>Nematoda</taxon>
        <taxon>Chromadorea</taxon>
        <taxon>Rhabditida</taxon>
        <taxon>Tylenchina</taxon>
        <taxon>Tylenchomorpha</taxon>
        <taxon>Tylenchoidea</taxon>
        <taxon>Meloidogynidae</taxon>
        <taxon>Meloidogyninae</taxon>
        <taxon>Meloidogyne</taxon>
    </lineage>
</organism>
<sequence length="89" mass="10556">NILFLNRQKRGLNKLERGESSSSFNQHTGKQKFVEEEEQFVEEEEQLVKEEEHEGKLNKRVLYICDNFFNSPFKFNKTLANILSKKICC</sequence>
<dbReference type="Proteomes" id="UP000605970">
    <property type="component" value="Unassembled WGS sequence"/>
</dbReference>
<protein>
    <submittedName>
        <fullName evidence="1">Uncharacterized protein</fullName>
    </submittedName>
</protein>
<dbReference type="EMBL" id="JABEBT010000121">
    <property type="protein sequence ID" value="KAF7631025.1"/>
    <property type="molecule type" value="Genomic_DNA"/>
</dbReference>
<feature type="non-terminal residue" evidence="1">
    <location>
        <position position="89"/>
    </location>
</feature>
<reference evidence="1" key="1">
    <citation type="journal article" date="2020" name="Ecol. Evol.">
        <title>Genome structure and content of the rice root-knot nematode (Meloidogyne graminicola).</title>
        <authorList>
            <person name="Phan N.T."/>
            <person name="Danchin E.G.J."/>
            <person name="Klopp C."/>
            <person name="Perfus-Barbeoch L."/>
            <person name="Kozlowski D.K."/>
            <person name="Koutsovoulos G.D."/>
            <person name="Lopez-Roques C."/>
            <person name="Bouchez O."/>
            <person name="Zahm M."/>
            <person name="Besnard G."/>
            <person name="Bellafiore S."/>
        </authorList>
    </citation>
    <scope>NUCLEOTIDE SEQUENCE</scope>
    <source>
        <strain evidence="1">VN-18</strain>
    </source>
</reference>
<gene>
    <name evidence="1" type="ORF">Mgra_00008732</name>
</gene>
<evidence type="ECO:0000313" key="1">
    <source>
        <dbReference type="EMBL" id="KAF7631025.1"/>
    </source>
</evidence>
<dbReference type="AlphaFoldDB" id="A0A8S9ZEZ5"/>
<feature type="non-terminal residue" evidence="1">
    <location>
        <position position="1"/>
    </location>
</feature>
<evidence type="ECO:0000313" key="2">
    <source>
        <dbReference type="Proteomes" id="UP000605970"/>
    </source>
</evidence>
<accession>A0A8S9ZEZ5</accession>
<keyword evidence="2" id="KW-1185">Reference proteome</keyword>
<comment type="caution">
    <text evidence="1">The sequence shown here is derived from an EMBL/GenBank/DDBJ whole genome shotgun (WGS) entry which is preliminary data.</text>
</comment>